<dbReference type="SMART" id="SM00471">
    <property type="entry name" value="HDc"/>
    <property type="match status" value="1"/>
</dbReference>
<dbReference type="InterPro" id="IPR003607">
    <property type="entry name" value="HD/PDEase_dom"/>
</dbReference>
<protein>
    <submittedName>
        <fullName evidence="3">HDIG domain-containing protein</fullName>
    </submittedName>
</protein>
<dbReference type="InterPro" id="IPR037522">
    <property type="entry name" value="HD_GYP_dom"/>
</dbReference>
<dbReference type="Pfam" id="PF13487">
    <property type="entry name" value="HD_5"/>
    <property type="match status" value="1"/>
</dbReference>
<evidence type="ECO:0000313" key="4">
    <source>
        <dbReference type="Proteomes" id="UP000198619"/>
    </source>
</evidence>
<evidence type="ECO:0000313" key="3">
    <source>
        <dbReference type="EMBL" id="SFB15607.1"/>
    </source>
</evidence>
<dbReference type="NCBIfam" id="TIGR00277">
    <property type="entry name" value="HDIG"/>
    <property type="match status" value="1"/>
</dbReference>
<dbReference type="PANTHER" id="PTHR43155">
    <property type="entry name" value="CYCLIC DI-GMP PHOSPHODIESTERASE PA4108-RELATED"/>
    <property type="match status" value="1"/>
</dbReference>
<dbReference type="InterPro" id="IPR006675">
    <property type="entry name" value="HDIG_dom"/>
</dbReference>
<dbReference type="PANTHER" id="PTHR43155:SF2">
    <property type="entry name" value="CYCLIC DI-GMP PHOSPHODIESTERASE PA4108"/>
    <property type="match status" value="1"/>
</dbReference>
<proteinExistence type="predicted"/>
<dbReference type="AlphaFoldDB" id="A0A1I0YRJ6"/>
<dbReference type="Gene3D" id="1.10.3210.10">
    <property type="entry name" value="Hypothetical protein af1432"/>
    <property type="match status" value="1"/>
</dbReference>
<sequence length="358" mass="40904">MRIVPIYCIKDDFLLAKDIFDFDGRILLKQGNRLNKKTLDSIKLLGINCLNVVDQNSYIELENIIKPELKEKSLNLIKSTFGNLFSNKKSTKKSNDFQKILDLSEELIDDILNRNDILINLVDIKTLDNYTYEHSVNVAMLSLVIGLKLGLNREDLKQLCVGALLHDVGKMFIPTEILNKPSKLSQEEFKVIRSHPIRGYDYLKNIENIPLKSRLIVIEHHEKVNGCGYPLYKKNKEINILSKIVAIADVYDALTSNRPYRKPLSPNEALEFILGNAGSHFDFYLVKIFKCTIVPYPNGSLVKLNTGEIAIVKDNFNNFPLRPNIEIIKTSNNFNLGKKINLRENLSLVINEVAYNIL</sequence>
<dbReference type="PROSITE" id="PS51831">
    <property type="entry name" value="HD"/>
    <property type="match status" value="1"/>
</dbReference>
<dbReference type="SUPFAM" id="SSF109604">
    <property type="entry name" value="HD-domain/PDEase-like"/>
    <property type="match status" value="1"/>
</dbReference>
<accession>A0A1I0YRJ6</accession>
<dbReference type="RefSeq" id="WP_177199388.1">
    <property type="nucleotide sequence ID" value="NZ_FOKI01000014.1"/>
</dbReference>
<dbReference type="InterPro" id="IPR006674">
    <property type="entry name" value="HD_domain"/>
</dbReference>
<dbReference type="Proteomes" id="UP000198619">
    <property type="component" value="Unassembled WGS sequence"/>
</dbReference>
<name>A0A1I0YRJ6_9CLOT</name>
<dbReference type="PROSITE" id="PS51832">
    <property type="entry name" value="HD_GYP"/>
    <property type="match status" value="1"/>
</dbReference>
<keyword evidence="4" id="KW-1185">Reference proteome</keyword>
<dbReference type="STRING" id="84698.SAMN04488528_101488"/>
<reference evidence="3 4" key="1">
    <citation type="submission" date="2016-10" db="EMBL/GenBank/DDBJ databases">
        <authorList>
            <person name="de Groot N.N."/>
        </authorList>
    </citation>
    <scope>NUCLEOTIDE SEQUENCE [LARGE SCALE GENOMIC DNA]</scope>
    <source>
        <strain evidence="3 4">DSM 12271</strain>
    </source>
</reference>
<evidence type="ECO:0000259" key="2">
    <source>
        <dbReference type="PROSITE" id="PS51832"/>
    </source>
</evidence>
<organism evidence="3 4">
    <name type="scientific">Clostridium frigidicarnis</name>
    <dbReference type="NCBI Taxonomy" id="84698"/>
    <lineage>
        <taxon>Bacteria</taxon>
        <taxon>Bacillati</taxon>
        <taxon>Bacillota</taxon>
        <taxon>Clostridia</taxon>
        <taxon>Eubacteriales</taxon>
        <taxon>Clostridiaceae</taxon>
        <taxon>Clostridium</taxon>
    </lineage>
</organism>
<evidence type="ECO:0000259" key="1">
    <source>
        <dbReference type="PROSITE" id="PS51831"/>
    </source>
</evidence>
<dbReference type="EMBL" id="FOKI01000014">
    <property type="protein sequence ID" value="SFB15607.1"/>
    <property type="molecule type" value="Genomic_DNA"/>
</dbReference>
<feature type="domain" description="HD-GYP" evidence="2">
    <location>
        <begin position="109"/>
        <end position="305"/>
    </location>
</feature>
<gene>
    <name evidence="3" type="ORF">SAMN04488528_101488</name>
</gene>
<dbReference type="CDD" id="cd00077">
    <property type="entry name" value="HDc"/>
    <property type="match status" value="1"/>
</dbReference>
<feature type="domain" description="HD" evidence="1">
    <location>
        <begin position="131"/>
        <end position="254"/>
    </location>
</feature>